<proteinExistence type="predicted"/>
<dbReference type="InterPro" id="IPR027039">
    <property type="entry name" value="Crtac1"/>
</dbReference>
<sequence length="1011" mass="112502">MRLLFPNSFTPWQAAILIIALFVGCGKESTPTQDDKQQPPIQATSPLAPETRDQRLQTAARLVETGAIDQAERKIRRLLIESPDDLQVNTLMLRVMTQREEFAEAVRILDHMAQLDPDRDDDIQAHAANLLYQEGEFDQAIIRLESVLQRSPEFDEARRRLAQMLNQQGYMFDANEHIRKLLANTSMSRDELISLIFPSRSWISDGDIERADDEQKIGRLGVLNIATLYRINGNPRKSLQYLDNSDLVTKQKHPAAIALYAHLLADAQMHKELHAWVAAAPSQCERYPDYWIACGNVALDNNDEAAIDCFVEAIKREPNSMDAHYGIITSLEKFAQSEIAERFRQRSYALDSINRDAIKIRQSPSPEAQNYIDLATQLMNIGRPLEAIAWQELALNRFSPSSNQAGLIPTYKARVLSEFPSGRDESLLLCELDRKSLRSAHDWLTELRIAAPDRPVENDTSEGLARTESPLIAPVFQNVAEQVGIAFRYQNAPLPVEREFQIFQAFGGGVACLDFDRDGSVDFYFGQAATTPPEGKSTEPNGLFRNQSLHFVNVIDESAADDRGYTVGVTAGDWNQDGFEDLLFGNLGRNRLLINQGDGTFRTDTNAPLGENSSYTSSVAMADVTGDMLPDIVEVNYLDDDSIFEPIQYGADGKPVALPGPLQFQPAMDRVLVSLGDGSMAAQPLGGQDEPAYSTGLALLITDIDWAPGNEVFVANDLRANQLWVRNQKDKSPSEWSDAAVSRGVAYGNSGQPKACMGVAAADFDGNGRLDLHISNFEDEWSNHYMQNKSGVFVDATVPYKLDTISRKMLGFGTQAIDYDNNNQWDLIVGNGHIEDLTAKGSLFAMPTQLLVGRRDGFIEHTVAGDDEYWNAMHFSRAMAKCDYNRDGRVDVVVSDLKRDAVLLENQTITANHWLQLELVGTISEREAIGAHVTADFDSTSLYQTVQTGDGYLAKNESVVFFGLGASRSVARLHVRWPSGLEQVFENLNADTRWMLVEGTSTAWRVSDPAW</sequence>
<evidence type="ECO:0000313" key="4">
    <source>
        <dbReference type="EMBL" id="TWT84980.1"/>
    </source>
</evidence>
<dbReference type="InterPro" id="IPR011990">
    <property type="entry name" value="TPR-like_helical_dom_sf"/>
</dbReference>
<dbReference type="Gene3D" id="1.25.40.10">
    <property type="entry name" value="Tetratricopeptide repeat domain"/>
    <property type="match status" value="2"/>
</dbReference>
<organism evidence="4 5">
    <name type="scientific">Novipirellula herctigrandis</name>
    <dbReference type="NCBI Taxonomy" id="2527986"/>
    <lineage>
        <taxon>Bacteria</taxon>
        <taxon>Pseudomonadati</taxon>
        <taxon>Planctomycetota</taxon>
        <taxon>Planctomycetia</taxon>
        <taxon>Pirellulales</taxon>
        <taxon>Pirellulaceae</taxon>
        <taxon>Novipirellula</taxon>
    </lineage>
</organism>
<dbReference type="SUPFAM" id="SSF69318">
    <property type="entry name" value="Integrin alpha N-terminal domain"/>
    <property type="match status" value="1"/>
</dbReference>
<dbReference type="PROSITE" id="PS51257">
    <property type="entry name" value="PROKAR_LIPOPROTEIN"/>
    <property type="match status" value="1"/>
</dbReference>
<evidence type="ECO:0000256" key="2">
    <source>
        <dbReference type="SAM" id="MobiDB-lite"/>
    </source>
</evidence>
<keyword evidence="1" id="KW-0732">Signal</keyword>
<name>A0A5C5ZCS9_9BACT</name>
<accession>A0A5C5ZCS9</accession>
<gene>
    <name evidence="4" type="ORF">CA13_64620</name>
</gene>
<feature type="region of interest" description="Disordered" evidence="2">
    <location>
        <begin position="28"/>
        <end position="52"/>
    </location>
</feature>
<dbReference type="PANTHER" id="PTHR16026">
    <property type="entry name" value="CARTILAGE ACIDIC PROTEIN 1"/>
    <property type="match status" value="1"/>
</dbReference>
<dbReference type="InterPro" id="IPR028994">
    <property type="entry name" value="Integrin_alpha_N"/>
</dbReference>
<dbReference type="Proteomes" id="UP000315010">
    <property type="component" value="Unassembled WGS sequence"/>
</dbReference>
<comment type="caution">
    <text evidence="4">The sequence shown here is derived from an EMBL/GenBank/DDBJ whole genome shotgun (WGS) entry which is preliminary data.</text>
</comment>
<dbReference type="Pfam" id="PF07593">
    <property type="entry name" value="UnbV_ASPIC"/>
    <property type="match status" value="1"/>
</dbReference>
<reference evidence="4 5" key="1">
    <citation type="submission" date="2019-02" db="EMBL/GenBank/DDBJ databases">
        <title>Deep-cultivation of Planctomycetes and their phenomic and genomic characterization uncovers novel biology.</title>
        <authorList>
            <person name="Wiegand S."/>
            <person name="Jogler M."/>
            <person name="Boedeker C."/>
            <person name="Pinto D."/>
            <person name="Vollmers J."/>
            <person name="Rivas-Marin E."/>
            <person name="Kohn T."/>
            <person name="Peeters S.H."/>
            <person name="Heuer A."/>
            <person name="Rast P."/>
            <person name="Oberbeckmann S."/>
            <person name="Bunk B."/>
            <person name="Jeske O."/>
            <person name="Meyerdierks A."/>
            <person name="Storesund J.E."/>
            <person name="Kallscheuer N."/>
            <person name="Luecker S."/>
            <person name="Lage O.M."/>
            <person name="Pohl T."/>
            <person name="Merkel B.J."/>
            <person name="Hornburger P."/>
            <person name="Mueller R.-W."/>
            <person name="Bruemmer F."/>
            <person name="Labrenz M."/>
            <person name="Spormann A.M."/>
            <person name="Op Den Camp H."/>
            <person name="Overmann J."/>
            <person name="Amann R."/>
            <person name="Jetten M.S.M."/>
            <person name="Mascher T."/>
            <person name="Medema M.H."/>
            <person name="Devos D.P."/>
            <person name="Kaster A.-K."/>
            <person name="Ovreas L."/>
            <person name="Rohde M."/>
            <person name="Galperin M.Y."/>
            <person name="Jogler C."/>
        </authorList>
    </citation>
    <scope>NUCLEOTIDE SEQUENCE [LARGE SCALE GENOMIC DNA]</scope>
    <source>
        <strain evidence="4 5">CA13</strain>
    </source>
</reference>
<dbReference type="Gene3D" id="2.130.10.130">
    <property type="entry name" value="Integrin alpha, N-terminal"/>
    <property type="match status" value="2"/>
</dbReference>
<feature type="domain" description="ASPIC/UnbV" evidence="3">
    <location>
        <begin position="928"/>
        <end position="994"/>
    </location>
</feature>
<evidence type="ECO:0000313" key="5">
    <source>
        <dbReference type="Proteomes" id="UP000315010"/>
    </source>
</evidence>
<dbReference type="EMBL" id="SJPJ01000001">
    <property type="protein sequence ID" value="TWT84980.1"/>
    <property type="molecule type" value="Genomic_DNA"/>
</dbReference>
<evidence type="ECO:0000259" key="3">
    <source>
        <dbReference type="Pfam" id="PF07593"/>
    </source>
</evidence>
<keyword evidence="5" id="KW-1185">Reference proteome</keyword>
<dbReference type="InterPro" id="IPR011519">
    <property type="entry name" value="UnbV_ASPIC"/>
</dbReference>
<dbReference type="RefSeq" id="WP_419195016.1">
    <property type="nucleotide sequence ID" value="NZ_SJPJ01000001.1"/>
</dbReference>
<protein>
    <submittedName>
        <fullName evidence="4">Tetratricopeptide repeat protein</fullName>
    </submittedName>
</protein>
<dbReference type="PANTHER" id="PTHR16026:SF0">
    <property type="entry name" value="CARTILAGE ACIDIC PROTEIN 1"/>
    <property type="match status" value="1"/>
</dbReference>
<dbReference type="Pfam" id="PF13517">
    <property type="entry name" value="FG-GAP_3"/>
    <property type="match status" value="1"/>
</dbReference>
<dbReference type="AlphaFoldDB" id="A0A5C5ZCS9"/>
<dbReference type="InterPro" id="IPR013517">
    <property type="entry name" value="FG-GAP"/>
</dbReference>
<evidence type="ECO:0000256" key="1">
    <source>
        <dbReference type="ARBA" id="ARBA00022729"/>
    </source>
</evidence>
<dbReference type="SUPFAM" id="SSF48452">
    <property type="entry name" value="TPR-like"/>
    <property type="match status" value="1"/>
</dbReference>